<sequence>MRSLAITFVGTYQSAMNNQGAKIALVILIILCVVQLRNHGQQPPRESSLGNLNNHLNCFEKLGGPLVQELQAVRSKLIGGASVNKSLDIYWRMDAWKHRSVLASEKGYFEKLSEFQNILTIFLNASLDLVKGCSIRDYYQHTVITNFRFLLPVAKRHLYQGKTMYGMTYERNLSKALEKSSLSEAALDVGMPTGFVQGEHSKTLAYLHVIPNGCVTQDGDVITPEFNIIPLRCYPHRKTYIEKKRWRTVKEVFSIGQYFGGGMFHGNVEDVTRLSFYLQFLQKNPDIFIQVSQGVPVFAELLPLDKSRYISGPVCASVVYMPGGTDCCLPNFISTQITSFYLRRSLPDPAHDKQTIVLIKRSMRRNRYFIHHDKILLMLQEEAAKYDFRVWVFRDDPAPPLLETAAMFNRAVMVVAPHGAGETNLLFSQPEVVLIEALCLDIEDFKVNLVYRNIAHVIGGRYYGYYDPKKHCKHTSPEDLRSVVAYYLLQVIRE</sequence>
<evidence type="ECO:0000313" key="9">
    <source>
        <dbReference type="EMBL" id="ELU10786.1"/>
    </source>
</evidence>
<dbReference type="STRING" id="283909.R7V384"/>
<reference evidence="10" key="3">
    <citation type="submission" date="2015-06" db="UniProtKB">
        <authorList>
            <consortium name="EnsemblMetazoa"/>
        </authorList>
    </citation>
    <scope>IDENTIFICATION</scope>
</reference>
<keyword evidence="2" id="KW-0328">Glycosyltransferase</keyword>
<dbReference type="PANTHER" id="PTHR20961:SF38">
    <property type="entry name" value="PROTEIN O-LINKED-MANNOSE BETA-1,4-N-ACETYLGLUCOSAMINYLTRANSFERASE 2"/>
    <property type="match status" value="1"/>
</dbReference>
<keyword evidence="6" id="KW-0472">Membrane</keyword>
<keyword evidence="7" id="KW-0325">Glycoprotein</keyword>
<dbReference type="Proteomes" id="UP000014760">
    <property type="component" value="Unassembled WGS sequence"/>
</dbReference>
<reference evidence="11" key="1">
    <citation type="submission" date="2012-12" db="EMBL/GenBank/DDBJ databases">
        <authorList>
            <person name="Hellsten U."/>
            <person name="Grimwood J."/>
            <person name="Chapman J.A."/>
            <person name="Shapiro H."/>
            <person name="Aerts A."/>
            <person name="Otillar R.P."/>
            <person name="Terry A.Y."/>
            <person name="Boore J.L."/>
            <person name="Simakov O."/>
            <person name="Marletaz F."/>
            <person name="Cho S.-J."/>
            <person name="Edsinger-Gonzales E."/>
            <person name="Havlak P."/>
            <person name="Kuo D.-H."/>
            <person name="Larsson T."/>
            <person name="Lv J."/>
            <person name="Arendt D."/>
            <person name="Savage R."/>
            <person name="Osoegawa K."/>
            <person name="de Jong P."/>
            <person name="Lindberg D.R."/>
            <person name="Seaver E.C."/>
            <person name="Weisblat D.A."/>
            <person name="Putnam N.H."/>
            <person name="Grigoriev I.V."/>
            <person name="Rokhsar D.S."/>
        </authorList>
    </citation>
    <scope>NUCLEOTIDE SEQUENCE</scope>
    <source>
        <strain evidence="11">I ESC-2004</strain>
    </source>
</reference>
<evidence type="ECO:0000256" key="7">
    <source>
        <dbReference type="ARBA" id="ARBA00023180"/>
    </source>
</evidence>
<dbReference type="AlphaFoldDB" id="R7V384"/>
<comment type="subcellular location">
    <subcellularLocation>
        <location evidence="1">Membrane</location>
        <topology evidence="1">Single-pass membrane protein</topology>
    </subcellularLocation>
</comment>
<proteinExistence type="predicted"/>
<accession>R7V384</accession>
<evidence type="ECO:0000256" key="1">
    <source>
        <dbReference type="ARBA" id="ARBA00004167"/>
    </source>
</evidence>
<keyword evidence="4" id="KW-0812">Transmembrane</keyword>
<organism evidence="9">
    <name type="scientific">Capitella teleta</name>
    <name type="common">Polychaete worm</name>
    <dbReference type="NCBI Taxonomy" id="283909"/>
    <lineage>
        <taxon>Eukaryota</taxon>
        <taxon>Metazoa</taxon>
        <taxon>Spiralia</taxon>
        <taxon>Lophotrochozoa</taxon>
        <taxon>Annelida</taxon>
        <taxon>Polychaeta</taxon>
        <taxon>Sedentaria</taxon>
        <taxon>Scolecida</taxon>
        <taxon>Capitellidae</taxon>
        <taxon>Capitella</taxon>
    </lineage>
</organism>
<keyword evidence="11" id="KW-1185">Reference proteome</keyword>
<name>R7V384_CAPTE</name>
<evidence type="ECO:0000256" key="2">
    <source>
        <dbReference type="ARBA" id="ARBA00022676"/>
    </source>
</evidence>
<gene>
    <name evidence="9" type="ORF">CAPTEDRAFT_200220</name>
</gene>
<keyword evidence="3" id="KW-0808">Transferase</keyword>
<reference evidence="9 11" key="2">
    <citation type="journal article" date="2013" name="Nature">
        <title>Insights into bilaterian evolution from three spiralian genomes.</title>
        <authorList>
            <person name="Simakov O."/>
            <person name="Marletaz F."/>
            <person name="Cho S.J."/>
            <person name="Edsinger-Gonzales E."/>
            <person name="Havlak P."/>
            <person name="Hellsten U."/>
            <person name="Kuo D.H."/>
            <person name="Larsson T."/>
            <person name="Lv J."/>
            <person name="Arendt D."/>
            <person name="Savage R."/>
            <person name="Osoegawa K."/>
            <person name="de Jong P."/>
            <person name="Grimwood J."/>
            <person name="Chapman J.A."/>
            <person name="Shapiro H."/>
            <person name="Aerts A."/>
            <person name="Otillar R.P."/>
            <person name="Terry A.Y."/>
            <person name="Boore J.L."/>
            <person name="Grigoriev I.V."/>
            <person name="Lindberg D.R."/>
            <person name="Seaver E.C."/>
            <person name="Weisblat D.A."/>
            <person name="Putnam N.H."/>
            <person name="Rokhsar D.S."/>
        </authorList>
    </citation>
    <scope>NUCLEOTIDE SEQUENCE</scope>
    <source>
        <strain evidence="9 11">I ESC-2004</strain>
    </source>
</reference>
<dbReference type="HOGENOM" id="CLU_032589_1_0_1"/>
<dbReference type="EMBL" id="KB297234">
    <property type="protein sequence ID" value="ELU10786.1"/>
    <property type="molecule type" value="Genomic_DNA"/>
</dbReference>
<dbReference type="EnsemblMetazoa" id="CapteT200220">
    <property type="protein sequence ID" value="CapteP200220"/>
    <property type="gene ID" value="CapteG200220"/>
</dbReference>
<dbReference type="GO" id="GO:0035269">
    <property type="term" value="P:protein O-linked glycosylation via mannose"/>
    <property type="evidence" value="ECO:0007669"/>
    <property type="project" value="TreeGrafter"/>
</dbReference>
<keyword evidence="5" id="KW-1133">Transmembrane helix</keyword>
<evidence type="ECO:0000256" key="3">
    <source>
        <dbReference type="ARBA" id="ARBA00022679"/>
    </source>
</evidence>
<dbReference type="GO" id="GO:0016020">
    <property type="term" value="C:membrane"/>
    <property type="evidence" value="ECO:0007669"/>
    <property type="project" value="UniProtKB-SubCell"/>
</dbReference>
<dbReference type="GO" id="GO:0005783">
    <property type="term" value="C:endoplasmic reticulum"/>
    <property type="evidence" value="ECO:0007669"/>
    <property type="project" value="TreeGrafter"/>
</dbReference>
<evidence type="ECO:0000256" key="6">
    <source>
        <dbReference type="ARBA" id="ARBA00023136"/>
    </source>
</evidence>
<evidence type="ECO:0000256" key="4">
    <source>
        <dbReference type="ARBA" id="ARBA00022692"/>
    </source>
</evidence>
<dbReference type="InterPro" id="IPR007657">
    <property type="entry name" value="Glycosyltransferase_61"/>
</dbReference>
<evidence type="ECO:0000256" key="5">
    <source>
        <dbReference type="ARBA" id="ARBA00022989"/>
    </source>
</evidence>
<evidence type="ECO:0000259" key="8">
    <source>
        <dbReference type="Pfam" id="PF04577"/>
    </source>
</evidence>
<dbReference type="OrthoDB" id="2102136at2759"/>
<dbReference type="EMBL" id="AMQN01000908">
    <property type="status" value="NOT_ANNOTATED_CDS"/>
    <property type="molecule type" value="Genomic_DNA"/>
</dbReference>
<dbReference type="GO" id="GO:0097363">
    <property type="term" value="F:protein O-acetylglucosaminyltransferase activity"/>
    <property type="evidence" value="ECO:0007669"/>
    <property type="project" value="TreeGrafter"/>
</dbReference>
<protein>
    <recommendedName>
        <fullName evidence="8">Glycosyltransferase 61 catalytic domain-containing protein</fullName>
    </recommendedName>
</protein>
<evidence type="ECO:0000313" key="10">
    <source>
        <dbReference type="EnsemblMetazoa" id="CapteP200220"/>
    </source>
</evidence>
<evidence type="ECO:0000313" key="11">
    <source>
        <dbReference type="Proteomes" id="UP000014760"/>
    </source>
</evidence>
<feature type="domain" description="Glycosyltransferase 61 catalytic" evidence="8">
    <location>
        <begin position="336"/>
        <end position="434"/>
    </location>
</feature>
<dbReference type="InterPro" id="IPR049625">
    <property type="entry name" value="Glyco_transf_61_cat"/>
</dbReference>
<dbReference type="Pfam" id="PF04577">
    <property type="entry name" value="Glyco_transf_61"/>
    <property type="match status" value="1"/>
</dbReference>
<dbReference type="PANTHER" id="PTHR20961">
    <property type="entry name" value="GLYCOSYLTRANSFERASE"/>
    <property type="match status" value="1"/>
</dbReference>